<evidence type="ECO:0000313" key="2">
    <source>
        <dbReference type="EMBL" id="KAJ8873594.1"/>
    </source>
</evidence>
<evidence type="ECO:0000313" key="3">
    <source>
        <dbReference type="Proteomes" id="UP001159363"/>
    </source>
</evidence>
<reference evidence="2 3" key="1">
    <citation type="submission" date="2023-02" db="EMBL/GenBank/DDBJ databases">
        <title>LHISI_Scaffold_Assembly.</title>
        <authorList>
            <person name="Stuart O.P."/>
            <person name="Cleave R."/>
            <person name="Magrath M.J.L."/>
            <person name="Mikheyev A.S."/>
        </authorList>
    </citation>
    <scope>NUCLEOTIDE SEQUENCE [LARGE SCALE GENOMIC DNA]</scope>
    <source>
        <strain evidence="2">Daus_M_001</strain>
        <tissue evidence="2">Leg muscle</tissue>
    </source>
</reference>
<name>A0ABQ9GNL0_9NEOP</name>
<comment type="caution">
    <text evidence="2">The sequence shown here is derived from an EMBL/GenBank/DDBJ whole genome shotgun (WGS) entry which is preliminary data.</text>
</comment>
<dbReference type="Proteomes" id="UP001159363">
    <property type="component" value="Chromosome 9"/>
</dbReference>
<keyword evidence="1" id="KW-0732">Signal</keyword>
<sequence>MASLFLCSECFQRLVPVCLASATQVESVCCVVCGSRVYSLLLWFIQGDADESGGGSNILELITGLSGSLSGVRHLLAKWNVALDPSPSAPRTRPHHAPLSFSASAQYTAIDCWQPSLPLMSPLLTLPSLIIVVIIIVVIDILVNVIVTILLSLSSCIITVAFIAVAASVIMNILGNVIIVIVITDNIVIIWSHNTSTNPTRQARHDEIQVGANEKEGHCDATVAQWLTRSPPTKAIRVRSPEGSSWTMPLAGGFSRGTPASPALAFQRRSILGSHFMLCSGMFPARKPVACRLLQGGDEEGSGEGGSDVLGLVAGLSGGSSGVNDACAYAQHAPIVHARRERERARKSSESSVKEWHKCHFSKCVYPFNLSPNPPHSCSMIDYPPPQTHYRSNDVIGCWLGGEDPPSCRWVVGGLTLIPLGVCYDWPFGWCSKKSTRDIWGEGETNTYIANSNHTLQKKVALLARKILEPCWPISAWQPAHQLAAQPIGNLLQHAVANKTVDPFPELCTANQKEGRPRHFIDVHLYALTIHIKWPGRRAWNLASWNTGLGPVAPSWFETLSEIGSEIDTDNCCTIRVQSWIGDRDEGHFEPLKLAVPNHDPRSAAIVDKCSLKIRQRIELR</sequence>
<protein>
    <submittedName>
        <fullName evidence="2">Uncharacterized protein</fullName>
    </submittedName>
</protein>
<dbReference type="EMBL" id="JARBHB010000010">
    <property type="protein sequence ID" value="KAJ8873594.1"/>
    <property type="molecule type" value="Genomic_DNA"/>
</dbReference>
<proteinExistence type="predicted"/>
<evidence type="ECO:0000256" key="1">
    <source>
        <dbReference type="SAM" id="SignalP"/>
    </source>
</evidence>
<gene>
    <name evidence="2" type="ORF">PR048_024412</name>
</gene>
<feature type="signal peptide" evidence="1">
    <location>
        <begin position="1"/>
        <end position="20"/>
    </location>
</feature>
<feature type="chain" id="PRO_5046106986" evidence="1">
    <location>
        <begin position="21"/>
        <end position="621"/>
    </location>
</feature>
<organism evidence="2 3">
    <name type="scientific">Dryococelus australis</name>
    <dbReference type="NCBI Taxonomy" id="614101"/>
    <lineage>
        <taxon>Eukaryota</taxon>
        <taxon>Metazoa</taxon>
        <taxon>Ecdysozoa</taxon>
        <taxon>Arthropoda</taxon>
        <taxon>Hexapoda</taxon>
        <taxon>Insecta</taxon>
        <taxon>Pterygota</taxon>
        <taxon>Neoptera</taxon>
        <taxon>Polyneoptera</taxon>
        <taxon>Phasmatodea</taxon>
        <taxon>Verophasmatodea</taxon>
        <taxon>Anareolatae</taxon>
        <taxon>Phasmatidae</taxon>
        <taxon>Eurycanthinae</taxon>
        <taxon>Dryococelus</taxon>
    </lineage>
</organism>
<keyword evidence="3" id="KW-1185">Reference proteome</keyword>
<accession>A0ABQ9GNL0</accession>